<evidence type="ECO:0000313" key="2">
    <source>
        <dbReference type="Proteomes" id="UP000467260"/>
    </source>
</evidence>
<accession>A0A7I7WW26</accession>
<reference evidence="1 2" key="1">
    <citation type="journal article" date="2019" name="Emerg. Microbes Infect.">
        <title>Comprehensive subspecies identification of 175 nontuberculous mycobacteria species based on 7547 genomic profiles.</title>
        <authorList>
            <person name="Matsumoto Y."/>
            <person name="Kinjo T."/>
            <person name="Motooka D."/>
            <person name="Nabeya D."/>
            <person name="Jung N."/>
            <person name="Uechi K."/>
            <person name="Horii T."/>
            <person name="Iida T."/>
            <person name="Fujita J."/>
            <person name="Nakamura S."/>
        </authorList>
    </citation>
    <scope>NUCLEOTIDE SEQUENCE [LARGE SCALE GENOMIC DNA]</scope>
    <source>
        <strain evidence="1 2">JCM 13571</strain>
    </source>
</reference>
<dbReference type="OrthoDB" id="4606505at2"/>
<protein>
    <submittedName>
        <fullName evidence="1">Uncharacterized protein</fullName>
    </submittedName>
</protein>
<dbReference type="InterPro" id="IPR045920">
    <property type="entry name" value="DUF6339"/>
</dbReference>
<dbReference type="Proteomes" id="UP000467260">
    <property type="component" value="Chromosome"/>
</dbReference>
<dbReference type="KEGG" id="mhib:MHIB_01420"/>
<keyword evidence="2" id="KW-1185">Reference proteome</keyword>
<sequence length="264" mass="30417">MPDEPLLWPRMDRSMAEKRLAVLGETSGPEIDLTTEHFSFSSVGRRAGRAEIEALRGGIVEIATQYGFNIRYGYDQDGDAGDEARRRFDAEVFAAFAAMMPMNWSEAGSRDLWSWCAIALLPDITHWRWKWRRQSGRWNLQRWIGSDLTRHTWGRQWWRAVQLEAAPELAERIQEGEFNQLTERADTIGANPLLVSTFAQRFLKCADGSGISRRDLLRDATQRLLREMYFIDDSLMSESDLVAWSDRVLETSVTELLRVARAKD</sequence>
<dbReference type="Pfam" id="PF19866">
    <property type="entry name" value="DUF6339"/>
    <property type="match status" value="1"/>
</dbReference>
<evidence type="ECO:0000313" key="1">
    <source>
        <dbReference type="EMBL" id="BBZ21724.1"/>
    </source>
</evidence>
<organism evidence="1 2">
    <name type="scientific">Mycolicibacter hiberniae</name>
    <dbReference type="NCBI Taxonomy" id="29314"/>
    <lineage>
        <taxon>Bacteria</taxon>
        <taxon>Bacillati</taxon>
        <taxon>Actinomycetota</taxon>
        <taxon>Actinomycetes</taxon>
        <taxon>Mycobacteriales</taxon>
        <taxon>Mycobacteriaceae</taxon>
        <taxon>Mycolicibacter</taxon>
    </lineage>
</organism>
<dbReference type="AlphaFoldDB" id="A0A7I7WW26"/>
<name>A0A7I7WW26_9MYCO</name>
<dbReference type="EMBL" id="AP022609">
    <property type="protein sequence ID" value="BBZ21724.1"/>
    <property type="molecule type" value="Genomic_DNA"/>
</dbReference>
<proteinExistence type="predicted"/>
<gene>
    <name evidence="1" type="ORF">MHIB_01420</name>
</gene>